<keyword evidence="2" id="KW-0813">Transport</keyword>
<feature type="transmembrane region" description="Helical" evidence="10">
    <location>
        <begin position="154"/>
        <end position="182"/>
    </location>
</feature>
<feature type="transmembrane region" description="Helical" evidence="10">
    <location>
        <begin position="94"/>
        <end position="121"/>
    </location>
</feature>
<dbReference type="PANTHER" id="PTHR33451:SF3">
    <property type="entry name" value="MALATE-2H(+)_NA(+)-LACTATE ANTIPORTER"/>
    <property type="match status" value="1"/>
</dbReference>
<protein>
    <submittedName>
        <fullName evidence="12">Na+/H+ antiporter NhaC</fullName>
    </submittedName>
</protein>
<feature type="transmembrane region" description="Helical" evidence="10">
    <location>
        <begin position="341"/>
        <end position="360"/>
    </location>
</feature>
<feature type="transmembrane region" description="Helical" evidence="10">
    <location>
        <begin position="280"/>
        <end position="301"/>
    </location>
</feature>
<feature type="transmembrane region" description="Helical" evidence="10">
    <location>
        <begin position="218"/>
        <end position="234"/>
    </location>
</feature>
<feature type="region of interest" description="Disordered" evidence="9">
    <location>
        <begin position="1"/>
        <end position="22"/>
    </location>
</feature>
<evidence type="ECO:0000313" key="12">
    <source>
        <dbReference type="EMBL" id="QNP55364.1"/>
    </source>
</evidence>
<feature type="transmembrane region" description="Helical" evidence="10">
    <location>
        <begin position="57"/>
        <end position="74"/>
    </location>
</feature>
<evidence type="ECO:0000256" key="2">
    <source>
        <dbReference type="ARBA" id="ARBA00022448"/>
    </source>
</evidence>
<keyword evidence="5 10" id="KW-0812">Transmembrane</keyword>
<gene>
    <name evidence="12" type="primary">nhaC</name>
    <name evidence="12" type="ORF">H9L22_14280</name>
</gene>
<feature type="transmembrane region" description="Helical" evidence="10">
    <location>
        <begin position="381"/>
        <end position="402"/>
    </location>
</feature>
<dbReference type="InterPro" id="IPR018461">
    <property type="entry name" value="Na/H_Antiport_NhaC-like_C"/>
</dbReference>
<evidence type="ECO:0000256" key="8">
    <source>
        <dbReference type="ARBA" id="ARBA00038435"/>
    </source>
</evidence>
<name>A0A7H0H498_9ACTN</name>
<dbReference type="Proteomes" id="UP000516117">
    <property type="component" value="Chromosome"/>
</dbReference>
<keyword evidence="13" id="KW-1185">Reference proteome</keyword>
<comment type="subcellular location">
    <subcellularLocation>
        <location evidence="1">Cell membrane</location>
        <topology evidence="1">Multi-pass membrane protein</topology>
    </subcellularLocation>
</comment>
<organism evidence="12 13">
    <name type="scientific">Tessaracoccus defluvii</name>
    <dbReference type="NCBI Taxonomy" id="1285901"/>
    <lineage>
        <taxon>Bacteria</taxon>
        <taxon>Bacillati</taxon>
        <taxon>Actinomycetota</taxon>
        <taxon>Actinomycetes</taxon>
        <taxon>Propionibacteriales</taxon>
        <taxon>Propionibacteriaceae</taxon>
        <taxon>Tessaracoccus</taxon>
    </lineage>
</organism>
<keyword evidence="7 10" id="KW-0472">Membrane</keyword>
<feature type="domain" description="Na+/H+ antiporter NhaC-like C-terminal" evidence="11">
    <location>
        <begin position="179"/>
        <end position="481"/>
    </location>
</feature>
<feature type="transmembrane region" description="Helical" evidence="10">
    <location>
        <begin position="128"/>
        <end position="148"/>
    </location>
</feature>
<evidence type="ECO:0000256" key="5">
    <source>
        <dbReference type="ARBA" id="ARBA00022692"/>
    </source>
</evidence>
<evidence type="ECO:0000256" key="3">
    <source>
        <dbReference type="ARBA" id="ARBA00022449"/>
    </source>
</evidence>
<dbReference type="GO" id="GO:0015297">
    <property type="term" value="F:antiporter activity"/>
    <property type="evidence" value="ECO:0007669"/>
    <property type="project" value="UniProtKB-KW"/>
</dbReference>
<dbReference type="AlphaFoldDB" id="A0A7H0H498"/>
<evidence type="ECO:0000256" key="9">
    <source>
        <dbReference type="SAM" id="MobiDB-lite"/>
    </source>
</evidence>
<accession>A0A7H0H498</accession>
<keyword evidence="6 10" id="KW-1133">Transmembrane helix</keyword>
<evidence type="ECO:0000256" key="4">
    <source>
        <dbReference type="ARBA" id="ARBA00022475"/>
    </source>
</evidence>
<evidence type="ECO:0000256" key="10">
    <source>
        <dbReference type="SAM" id="Phobius"/>
    </source>
</evidence>
<dbReference type="PANTHER" id="PTHR33451">
    <property type="entry name" value="MALATE-2H(+)/NA(+)-LACTATE ANTIPORTER"/>
    <property type="match status" value="1"/>
</dbReference>
<keyword evidence="3" id="KW-0050">Antiport</keyword>
<sequence length="505" mass="52711">MSAEVNDPFIDHPSAPEPGTTKTRRVPTLGLALLPIAAMVVFLAVGYIWLGLAAEPLIVAATFVAGFVAIYLGWSFDEIMAAISEKLAKVMPAFLILISVGFLIGAWMIGGTIPMIIYYGLEIISPEWLALTALLVTSIVSLATGTSWGSAGTIGVAFMGVAIGLDANLALVAGAVVAGAYFGDKMSPLSDTTNLAALTTGVNLYTHIGNMIWTTGPAYLLSIVVFATAGRSAAGAGGNLESVSLINGFLDQAFNWNVLLLLPLLIVLVGSMMRKPTVPVMILASVVALINAVIFQGQTFANAVQATLSGFDLSMLEAIGLDASGAPAEVSRLLERGGMSSMMGTLLIAFCALSFAGVVARTGALDLIVEKLMNVAKSTSSLILSTIAICLVTIATTCNGQVSIVMPGEMLREAYIKRGLHPKVLSRTLEDSVTVTETLIPWTAAGAYMAGTLGVATLDYAPWAVLNWAGMIFAAIWAFTGLGIKRITPAEQDMFLNNPQAAINA</sequence>
<dbReference type="RefSeq" id="WP_083196640.1">
    <property type="nucleotide sequence ID" value="NZ_BAABBL010000011.1"/>
</dbReference>
<evidence type="ECO:0000256" key="1">
    <source>
        <dbReference type="ARBA" id="ARBA00004651"/>
    </source>
</evidence>
<feature type="transmembrane region" description="Helical" evidence="10">
    <location>
        <begin position="29"/>
        <end position="50"/>
    </location>
</feature>
<dbReference type="NCBIfam" id="TIGR00931">
    <property type="entry name" value="antiport_nhaC"/>
    <property type="match status" value="1"/>
</dbReference>
<feature type="transmembrane region" description="Helical" evidence="10">
    <location>
        <begin position="254"/>
        <end position="273"/>
    </location>
</feature>
<evidence type="ECO:0000259" key="11">
    <source>
        <dbReference type="Pfam" id="PF03553"/>
    </source>
</evidence>
<dbReference type="Pfam" id="PF03553">
    <property type="entry name" value="Na_H_antiporter"/>
    <property type="match status" value="1"/>
</dbReference>
<evidence type="ECO:0000313" key="13">
    <source>
        <dbReference type="Proteomes" id="UP000516117"/>
    </source>
</evidence>
<proteinExistence type="inferred from homology"/>
<dbReference type="InterPro" id="IPR004770">
    <property type="entry name" value="Na/H_antiport_NhaC"/>
</dbReference>
<dbReference type="EMBL" id="CP060789">
    <property type="protein sequence ID" value="QNP55364.1"/>
    <property type="molecule type" value="Genomic_DNA"/>
</dbReference>
<reference evidence="12 13" key="1">
    <citation type="submission" date="2020-08" db="EMBL/GenBank/DDBJ databases">
        <title>Genome sequence of Tessaracoccus defluvii JCM 17540T.</title>
        <authorList>
            <person name="Hyun D.-W."/>
            <person name="Bae J.-W."/>
        </authorList>
    </citation>
    <scope>NUCLEOTIDE SEQUENCE [LARGE SCALE GENOMIC DNA]</scope>
    <source>
        <strain evidence="12 13">JCM 17540</strain>
    </source>
</reference>
<comment type="similarity">
    <text evidence="8">Belongs to the NhaC Na(+)/H(+) (TC 2.A.35) antiporter family.</text>
</comment>
<keyword evidence="4" id="KW-1003">Cell membrane</keyword>
<dbReference type="InterPro" id="IPR052180">
    <property type="entry name" value="NhaC_Na-H+_Antiporter"/>
</dbReference>
<dbReference type="KEGG" id="tdf:H9L22_14280"/>
<evidence type="ECO:0000256" key="7">
    <source>
        <dbReference type="ARBA" id="ARBA00023136"/>
    </source>
</evidence>
<evidence type="ECO:0000256" key="6">
    <source>
        <dbReference type="ARBA" id="ARBA00022989"/>
    </source>
</evidence>
<dbReference type="GO" id="GO:0005886">
    <property type="term" value="C:plasma membrane"/>
    <property type="evidence" value="ECO:0007669"/>
    <property type="project" value="UniProtKB-SubCell"/>
</dbReference>
<feature type="transmembrane region" description="Helical" evidence="10">
    <location>
        <begin position="465"/>
        <end position="484"/>
    </location>
</feature>